<dbReference type="KEGG" id="osn:115213414"/>
<feature type="transmembrane region" description="Helical" evidence="1">
    <location>
        <begin position="82"/>
        <end position="102"/>
    </location>
</feature>
<dbReference type="RefSeq" id="XP_029638235.1">
    <property type="nucleotide sequence ID" value="XM_029782375.2"/>
</dbReference>
<feature type="transmembrane region" description="Helical" evidence="1">
    <location>
        <begin position="122"/>
        <end position="139"/>
    </location>
</feature>
<feature type="transmembrane region" description="Helical" evidence="1">
    <location>
        <begin position="151"/>
        <end position="169"/>
    </location>
</feature>
<evidence type="ECO:0000313" key="2">
    <source>
        <dbReference type="Proteomes" id="UP000515154"/>
    </source>
</evidence>
<feature type="transmembrane region" description="Helical" evidence="1">
    <location>
        <begin position="51"/>
        <end position="70"/>
    </location>
</feature>
<keyword evidence="1 3" id="KW-0812">Transmembrane</keyword>
<evidence type="ECO:0000256" key="1">
    <source>
        <dbReference type="SAM" id="Phobius"/>
    </source>
</evidence>
<dbReference type="InterPro" id="IPR029377">
    <property type="entry name" value="TMEM220"/>
</dbReference>
<protein>
    <submittedName>
        <fullName evidence="3">Transmembrane protein 220 isoform X1</fullName>
    </submittedName>
</protein>
<organism evidence="2 3">
    <name type="scientific">Octopus sinensis</name>
    <name type="common">East Asian common octopus</name>
    <dbReference type="NCBI Taxonomy" id="2607531"/>
    <lineage>
        <taxon>Eukaryota</taxon>
        <taxon>Metazoa</taxon>
        <taxon>Spiralia</taxon>
        <taxon>Lophotrochozoa</taxon>
        <taxon>Mollusca</taxon>
        <taxon>Cephalopoda</taxon>
        <taxon>Coleoidea</taxon>
        <taxon>Octopodiformes</taxon>
        <taxon>Octopoda</taxon>
        <taxon>Incirrata</taxon>
        <taxon>Octopodidae</taxon>
        <taxon>Octopus</taxon>
    </lineage>
</organism>
<name>A0A6P7SJY3_9MOLL</name>
<dbReference type="PANTHER" id="PTHR34262:SF1">
    <property type="entry name" value="TRANSMEMBRANE PROTEIN 220"/>
    <property type="match status" value="1"/>
</dbReference>
<dbReference type="AlphaFoldDB" id="A0A6P7SJY3"/>
<keyword evidence="1" id="KW-1133">Transmembrane helix</keyword>
<dbReference type="PANTHER" id="PTHR34262">
    <property type="entry name" value="TRANSMEMBRANE PROTEIN 220"/>
    <property type="match status" value="1"/>
</dbReference>
<keyword evidence="1" id="KW-0472">Membrane</keyword>
<dbReference type="Pfam" id="PF15071">
    <property type="entry name" value="TMEM220"/>
    <property type="match status" value="1"/>
</dbReference>
<accession>A0A6P7SJY3</accession>
<proteinExistence type="predicted"/>
<dbReference type="Proteomes" id="UP000515154">
    <property type="component" value="Linkage group LG6"/>
</dbReference>
<evidence type="ECO:0000313" key="3">
    <source>
        <dbReference type="RefSeq" id="XP_029638235.1"/>
    </source>
</evidence>
<sequence length="188" mass="21732">MGNEETLYEGSCNKLFVKLPDRWEIVWKVTNLVMAVFFFLAAFVNHNDSDWYIWIPVYLLPAILTILIAVDTNITENKYWKNLALVHLLMCCAFSVYQLIILHEVYNDKFSNPLRVEEGREFVGLAIIVFWLSVCRFMSLPSLSGQRTIKVLFLLSVGVSLVPLFSWALCYVGNWHQILGHCKGMFQS</sequence>
<keyword evidence="2" id="KW-1185">Reference proteome</keyword>
<gene>
    <name evidence="3" type="primary">LOC115213414</name>
</gene>
<feature type="transmembrane region" description="Helical" evidence="1">
    <location>
        <begin position="25"/>
        <end position="45"/>
    </location>
</feature>
<reference evidence="3" key="1">
    <citation type="submission" date="2025-08" db="UniProtKB">
        <authorList>
            <consortium name="RefSeq"/>
        </authorList>
    </citation>
    <scope>IDENTIFICATION</scope>
</reference>